<feature type="coiled-coil region" evidence="1">
    <location>
        <begin position="68"/>
        <end position="95"/>
    </location>
</feature>
<accession>V6LFC7</accession>
<dbReference type="EMBL" id="KI546147">
    <property type="protein sequence ID" value="EST42998.1"/>
    <property type="molecule type" value="Genomic_DNA"/>
</dbReference>
<keyword evidence="5" id="KW-1185">Reference proteome</keyword>
<evidence type="ECO:0000313" key="5">
    <source>
        <dbReference type="Proteomes" id="UP000018208"/>
    </source>
</evidence>
<feature type="coiled-coil region" evidence="1">
    <location>
        <begin position="335"/>
        <end position="369"/>
    </location>
</feature>
<proteinExistence type="predicted"/>
<evidence type="ECO:0000313" key="4">
    <source>
        <dbReference type="EMBL" id="KAH0576968.1"/>
    </source>
</evidence>
<evidence type="ECO:0000256" key="2">
    <source>
        <dbReference type="SAM" id="MobiDB-lite"/>
    </source>
</evidence>
<evidence type="ECO:0000256" key="1">
    <source>
        <dbReference type="SAM" id="Coils"/>
    </source>
</evidence>
<organism evidence="3">
    <name type="scientific">Spironucleus salmonicida</name>
    <dbReference type="NCBI Taxonomy" id="348837"/>
    <lineage>
        <taxon>Eukaryota</taxon>
        <taxon>Metamonada</taxon>
        <taxon>Diplomonadida</taxon>
        <taxon>Hexamitidae</taxon>
        <taxon>Hexamitinae</taxon>
        <taxon>Spironucleus</taxon>
    </lineage>
</organism>
<feature type="region of interest" description="Disordered" evidence="2">
    <location>
        <begin position="204"/>
        <end position="240"/>
    </location>
</feature>
<sequence length="393" mass="45350">MTEPLPTKSLVISLTKYILLHQQLLQELNLEPIDPSFIQQIKDLNRRSTQSIQNAQLFLHTPDSMLSQKDLSENYEILQQKYRAIQLRLEAKTNALEARNRAKTESADSQNSKLAEQRSQLKLALGAVAEYKEITNLLQTENARLKHDFEALKEKSLSTIKADQRNQPVAILRPPPFTQSFDEDVFVLKNTHLESVGEQFVTAQKQQKESAKVSDNQSNSQQNYQQQDPNPSINDFNSEDNLPTQLCQLKNIYEEQLNSKNIQIADLKNQINRFKSLLDDRACKAECGEFPQINLKIPKKFIEIQTQNDKMRQRINEFNLIFEELIEARYFGQTIEQVKQQVEIERNELAQLQKQKQSLQNILTGIESKIIDLPNKSFSLVKKNASFIPVVLD</sequence>
<name>V6LFC7_9EUKA</name>
<dbReference type="EMBL" id="AUWU02000001">
    <property type="protein sequence ID" value="KAH0576968.1"/>
    <property type="molecule type" value="Genomic_DNA"/>
</dbReference>
<reference evidence="3 4" key="1">
    <citation type="journal article" date="2014" name="PLoS Genet.">
        <title>The Genome of Spironucleus salmonicida Highlights a Fish Pathogen Adapted to Fluctuating Environments.</title>
        <authorList>
            <person name="Xu F."/>
            <person name="Jerlstrom-Hultqvist J."/>
            <person name="Einarsson E."/>
            <person name="Astvaldsson A."/>
            <person name="Svard S.G."/>
            <person name="Andersson J.O."/>
        </authorList>
    </citation>
    <scope>NUCLEOTIDE SEQUENCE</scope>
    <source>
        <strain evidence="4">ATCC 50377</strain>
    </source>
</reference>
<protein>
    <submittedName>
        <fullName evidence="3">Uncharacterized protein</fullName>
    </submittedName>
</protein>
<dbReference type="VEuPathDB" id="GiardiaDB:SS50377_20316"/>
<keyword evidence="1" id="KW-0175">Coiled coil</keyword>
<feature type="compositionally biased region" description="Low complexity" evidence="2">
    <location>
        <begin position="214"/>
        <end position="232"/>
    </location>
</feature>
<evidence type="ECO:0000313" key="3">
    <source>
        <dbReference type="EMBL" id="EST42998.1"/>
    </source>
</evidence>
<dbReference type="Proteomes" id="UP000018208">
    <property type="component" value="Unassembled WGS sequence"/>
</dbReference>
<gene>
    <name evidence="3" type="ORF">SS50377_17299</name>
    <name evidence="4" type="ORF">SS50377_20316</name>
</gene>
<dbReference type="AlphaFoldDB" id="V6LFC7"/>
<reference evidence="4" key="2">
    <citation type="submission" date="2020-12" db="EMBL/GenBank/DDBJ databases">
        <title>New Spironucleus salmonicida genome in near-complete chromosomes.</title>
        <authorList>
            <person name="Xu F."/>
            <person name="Kurt Z."/>
            <person name="Jimenez-Gonzalez A."/>
            <person name="Astvaldsson A."/>
            <person name="Andersson J.O."/>
            <person name="Svard S.G."/>
        </authorList>
    </citation>
    <scope>NUCLEOTIDE SEQUENCE</scope>
    <source>
        <strain evidence="4">ATCC 50377</strain>
    </source>
</reference>
<feature type="coiled-coil region" evidence="1">
    <location>
        <begin position="250"/>
        <end position="277"/>
    </location>
</feature>